<dbReference type="Pfam" id="PF13150">
    <property type="entry name" value="TraL_transposon"/>
    <property type="match status" value="1"/>
</dbReference>
<organism evidence="1 2">
    <name type="scientific">Prevotella nigrescens</name>
    <dbReference type="NCBI Taxonomy" id="28133"/>
    <lineage>
        <taxon>Bacteria</taxon>
        <taxon>Pseudomonadati</taxon>
        <taxon>Bacteroidota</taxon>
        <taxon>Bacteroidia</taxon>
        <taxon>Bacteroidales</taxon>
        <taxon>Prevotellaceae</taxon>
        <taxon>Prevotella</taxon>
    </lineage>
</organism>
<dbReference type="Proteomes" id="UP000787419">
    <property type="component" value="Unassembled WGS sequence"/>
</dbReference>
<reference evidence="1" key="1">
    <citation type="submission" date="2020-04" db="EMBL/GenBank/DDBJ databases">
        <title>Deep metagenomics examines the oral microbiome during advanced dental caries in children, revealing novel taxa and co-occurrences with host molecules.</title>
        <authorList>
            <person name="Baker J.L."/>
            <person name="Morton J.T."/>
            <person name="Dinis M."/>
            <person name="Alvarez R."/>
            <person name="Tran N.C."/>
            <person name="Knight R."/>
            <person name="Edlund A."/>
        </authorList>
    </citation>
    <scope>NUCLEOTIDE SEQUENCE</scope>
    <source>
        <strain evidence="1">JCVI_32_bin.50</strain>
    </source>
</reference>
<proteinExistence type="predicted"/>
<accession>A0A9D5WVT3</accession>
<evidence type="ECO:0000313" key="2">
    <source>
        <dbReference type="Proteomes" id="UP000787419"/>
    </source>
</evidence>
<protein>
    <submittedName>
        <fullName evidence="1">DUF3989 domain-containing protein</fullName>
    </submittedName>
</protein>
<dbReference type="AlphaFoldDB" id="A0A9D5WVT3"/>
<dbReference type="InterPro" id="IPR025050">
    <property type="entry name" value="TraL_transposon"/>
</dbReference>
<evidence type="ECO:0000313" key="1">
    <source>
        <dbReference type="EMBL" id="MBF1447209.1"/>
    </source>
</evidence>
<sequence length="91" mass="10909">MKRKNTSKVLWRALWKAYDFRKRTLRRLRAYHDSLSEWTRRRIVLTMLVLFALLSLYTVGKSVYGLLHGGGEHMEIKHIQTFKQNDNDTDK</sequence>
<name>A0A9D5WVT3_9BACT</name>
<dbReference type="EMBL" id="JABZTM010000077">
    <property type="protein sequence ID" value="MBF1447209.1"/>
    <property type="molecule type" value="Genomic_DNA"/>
</dbReference>
<gene>
    <name evidence="1" type="ORF">HXN55_07510</name>
</gene>
<dbReference type="RefSeq" id="WP_278490564.1">
    <property type="nucleotide sequence ID" value="NZ_JABZTM010000077.1"/>
</dbReference>
<comment type="caution">
    <text evidence="1">The sequence shown here is derived from an EMBL/GenBank/DDBJ whole genome shotgun (WGS) entry which is preliminary data.</text>
</comment>